<dbReference type="AlphaFoldDB" id="A0A1I2NZJ5"/>
<reference evidence="3" key="1">
    <citation type="submission" date="2016-10" db="EMBL/GenBank/DDBJ databases">
        <authorList>
            <person name="Varghese N."/>
            <person name="Submissions S."/>
        </authorList>
    </citation>
    <scope>NUCLEOTIDE SEQUENCE [LARGE SCALE GENOMIC DNA]</scope>
    <source>
        <strain evidence="3">DSM 17038</strain>
    </source>
</reference>
<dbReference type="STRING" id="341036.SAMN05660649_00628"/>
<dbReference type="Proteomes" id="UP000199337">
    <property type="component" value="Unassembled WGS sequence"/>
</dbReference>
<accession>A0A1I2NZJ5</accession>
<evidence type="ECO:0000313" key="2">
    <source>
        <dbReference type="EMBL" id="SFG08833.1"/>
    </source>
</evidence>
<sequence>MELALEKTKILEFGRFARRNRKKRGLGKPETFDFLGFTFYCSENGKKEFFRCKVKTSKKKFRSKVKAIKEWIKNNRIMPVGELIKKINQKLRGHYQYYGVTDNTRGVKSYLNVVKWLLFKWLNKRGQRRSYTLDTFFNGLLKTLPLLEPTIKVSLFYR</sequence>
<feature type="domain" description="Group II intron maturase-specific" evidence="1">
    <location>
        <begin position="66"/>
        <end position="128"/>
    </location>
</feature>
<dbReference type="InterPro" id="IPR013597">
    <property type="entry name" value="Mat_intron_G2"/>
</dbReference>
<proteinExistence type="predicted"/>
<protein>
    <submittedName>
        <fullName evidence="2">Group II intron, maturase-specific domain</fullName>
    </submittedName>
</protein>
<dbReference type="Pfam" id="PF08388">
    <property type="entry name" value="GIIM"/>
    <property type="match status" value="1"/>
</dbReference>
<evidence type="ECO:0000259" key="1">
    <source>
        <dbReference type="Pfam" id="PF08388"/>
    </source>
</evidence>
<dbReference type="EMBL" id="FOOX01000002">
    <property type="protein sequence ID" value="SFG08833.1"/>
    <property type="molecule type" value="Genomic_DNA"/>
</dbReference>
<evidence type="ECO:0000313" key="3">
    <source>
        <dbReference type="Proteomes" id="UP000199337"/>
    </source>
</evidence>
<keyword evidence="3" id="KW-1185">Reference proteome</keyword>
<organism evidence="2 3">
    <name type="scientific">Desulfotruncus arcticus DSM 17038</name>
    <dbReference type="NCBI Taxonomy" id="1121424"/>
    <lineage>
        <taxon>Bacteria</taxon>
        <taxon>Bacillati</taxon>
        <taxon>Bacillota</taxon>
        <taxon>Clostridia</taxon>
        <taxon>Eubacteriales</taxon>
        <taxon>Desulfallaceae</taxon>
        <taxon>Desulfotruncus</taxon>
    </lineage>
</organism>
<name>A0A1I2NZJ5_9FIRM</name>
<dbReference type="OrthoDB" id="9793236at2"/>
<dbReference type="RefSeq" id="WP_092468635.1">
    <property type="nucleotide sequence ID" value="NZ_FOOX01000002.1"/>
</dbReference>
<gene>
    <name evidence="2" type="ORF">SAMN05660649_00628</name>
</gene>